<proteinExistence type="predicted"/>
<dbReference type="PANTHER" id="PTHR13304:SF0">
    <property type="entry name" value="GLYCOSYLPHOSPHATIDYLINOSITOL ANCHOR ATTACHMENT 1 PROTEIN"/>
    <property type="match status" value="1"/>
</dbReference>
<sequence length="783" mass="87644">LTKTPNTCDHLPEGKGYGFEDVTDPNPEMLLQKLNRYAVPLGFLLYFVGVIWFFLLSQDELSYATYLSENALLVGVVDETFKSDSAMFELNEKFANTSSGTLTLPDVLCHELQGAGLEVYEQEFTYSHKLLVVSGKNVYAIMRSRSGSRTEALVVMAPLRVPTSSDSVATSYTFITTVAKHIRSLFYLFFITQLGQLYWAKDLIFLFADMDYIGLLAWLDAYHGVRTTKSVVGAELMGRAGSIQAGINIEFPSLLMDGIDISYQGVNGELPNLDIINTLKLLASKLRVPVSLHGQIHWNYGQDRLLRLQQLTSSVWVQGSGSPSGLHGVLINFQIPTVTLRGIPSVRDSRPSLRALEMERFHQSFYYYLLPGLGRYISIGVFTPPFFVAMAGLVLLVLVLYGEMFLDDSTINADTEQVYRQKKAPFVASVEKQVDFPAEVAVSEFTEAVEQMARNRKKLQDEVPPVPKRPTSLVHPEGRKRYDLVQPALSALASLGLCFFGALIMHQFPEFLFDYISLRADPESAWPLSEYYCFIVFMVIFVLLIVLLPLLALASKRSSRLLAVLLLLLVCPPALLLLAFLLNPFITQFPPPTTQNVASLPTQLGKVLLQSYLEADLLGSWSWNIATRIVLPLWLFTWSDGGRDLLGTGIENSHFQVDFELPPWPIRMGVDNGGDRTDGSHIYPPSPDDLYSRSAHRMIDSGYNLEDGRMIRVVYGRRETNTGARCCRAMLPAAIWNALEIVVLHQATRRCHSVLRGNHLCLCRDTPGICFLTAMVQSPERIH</sequence>
<evidence type="ECO:0000256" key="1">
    <source>
        <dbReference type="SAM" id="Phobius"/>
    </source>
</evidence>
<organism evidence="2">
    <name type="scientific">Schistocephalus solidus</name>
    <name type="common">Tapeworm</name>
    <dbReference type="NCBI Taxonomy" id="70667"/>
    <lineage>
        <taxon>Eukaryota</taxon>
        <taxon>Metazoa</taxon>
        <taxon>Spiralia</taxon>
        <taxon>Lophotrochozoa</taxon>
        <taxon>Platyhelminthes</taxon>
        <taxon>Cestoda</taxon>
        <taxon>Eucestoda</taxon>
        <taxon>Diphyllobothriidea</taxon>
        <taxon>Diphyllobothriidae</taxon>
        <taxon>Schistocephalus</taxon>
    </lineage>
</organism>
<evidence type="ECO:0000313" key="2">
    <source>
        <dbReference type="WBParaSite" id="SSLN_0000561901-mRNA-1"/>
    </source>
</evidence>
<dbReference type="GO" id="GO:0042765">
    <property type="term" value="C:GPI-anchor transamidase complex"/>
    <property type="evidence" value="ECO:0007669"/>
    <property type="project" value="InterPro"/>
</dbReference>
<protein>
    <submittedName>
        <fullName evidence="2">DUF3533 domain-containing protein</fullName>
    </submittedName>
</protein>
<keyword evidence="1" id="KW-1133">Transmembrane helix</keyword>
<feature type="transmembrane region" description="Helical" evidence="1">
    <location>
        <begin position="561"/>
        <end position="582"/>
    </location>
</feature>
<feature type="transmembrane region" description="Helical" evidence="1">
    <location>
        <begin position="488"/>
        <end position="509"/>
    </location>
</feature>
<dbReference type="Pfam" id="PF04114">
    <property type="entry name" value="Gaa1"/>
    <property type="match status" value="1"/>
</dbReference>
<dbReference type="GO" id="GO:0016255">
    <property type="term" value="P:attachment of GPI anchor to protein"/>
    <property type="evidence" value="ECO:0007669"/>
    <property type="project" value="TreeGrafter"/>
</dbReference>
<dbReference type="InterPro" id="IPR007246">
    <property type="entry name" value="Gaa1"/>
</dbReference>
<dbReference type="AlphaFoldDB" id="A0A183SMJ2"/>
<feature type="transmembrane region" description="Helical" evidence="1">
    <location>
        <begin position="37"/>
        <end position="56"/>
    </location>
</feature>
<accession>A0A183SMJ2</accession>
<feature type="transmembrane region" description="Helical" evidence="1">
    <location>
        <begin position="185"/>
        <end position="208"/>
    </location>
</feature>
<reference evidence="2" key="1">
    <citation type="submission" date="2016-06" db="UniProtKB">
        <authorList>
            <consortium name="WormBaseParasite"/>
        </authorList>
    </citation>
    <scope>IDENTIFICATION</scope>
</reference>
<keyword evidence="1" id="KW-0472">Membrane</keyword>
<dbReference type="PANTHER" id="PTHR13304">
    <property type="entry name" value="GLYCOSYLPHOSPHATIDYLINOSITOL ANCHOR ATTACHMENT 1 PROTEIN"/>
    <property type="match status" value="1"/>
</dbReference>
<name>A0A183SMJ2_SCHSO</name>
<feature type="transmembrane region" description="Helical" evidence="1">
    <location>
        <begin position="376"/>
        <end position="401"/>
    </location>
</feature>
<feature type="transmembrane region" description="Helical" evidence="1">
    <location>
        <begin position="529"/>
        <end position="554"/>
    </location>
</feature>
<keyword evidence="1" id="KW-0812">Transmembrane</keyword>
<dbReference type="WBParaSite" id="SSLN_0000561901-mRNA-1">
    <property type="protein sequence ID" value="SSLN_0000561901-mRNA-1"/>
    <property type="gene ID" value="SSLN_0000561901"/>
</dbReference>